<dbReference type="EC" id="2.7.1.82" evidence="5"/>
<accession>A0AAV1ZBW9</accession>
<reference evidence="6 7" key="1">
    <citation type="submission" date="2024-04" db="EMBL/GenBank/DDBJ databases">
        <authorList>
            <person name="Rising A."/>
            <person name="Reimegard J."/>
            <person name="Sonavane S."/>
            <person name="Akerstrom W."/>
            <person name="Nylinder S."/>
            <person name="Hedman E."/>
            <person name="Kallberg Y."/>
        </authorList>
    </citation>
    <scope>NUCLEOTIDE SEQUENCE [LARGE SCALE GENOMIC DNA]</scope>
</reference>
<dbReference type="GO" id="GO:0005737">
    <property type="term" value="C:cytoplasm"/>
    <property type="evidence" value="ECO:0007669"/>
    <property type="project" value="TreeGrafter"/>
</dbReference>
<dbReference type="Gene3D" id="3.30.200.20">
    <property type="entry name" value="Phosphorylase Kinase, domain 1"/>
    <property type="match status" value="1"/>
</dbReference>
<dbReference type="InterPro" id="IPR011009">
    <property type="entry name" value="Kinase-like_dom_sf"/>
</dbReference>
<dbReference type="EMBL" id="CAXIEN010000037">
    <property type="protein sequence ID" value="CAL1269133.1"/>
    <property type="molecule type" value="Genomic_DNA"/>
</dbReference>
<comment type="similarity">
    <text evidence="4">Belongs to the choline/ethanolamine kinase family.</text>
</comment>
<dbReference type="Gene3D" id="3.90.1200.10">
    <property type="match status" value="1"/>
</dbReference>
<evidence type="ECO:0000256" key="2">
    <source>
        <dbReference type="ARBA" id="ARBA00023264"/>
    </source>
</evidence>
<protein>
    <recommendedName>
        <fullName evidence="5">ethanolamine kinase</fullName>
        <ecNumber evidence="5">2.7.1.82</ecNumber>
    </recommendedName>
</protein>
<evidence type="ECO:0000313" key="6">
    <source>
        <dbReference type="EMBL" id="CAL1269133.1"/>
    </source>
</evidence>
<evidence type="ECO:0000256" key="1">
    <source>
        <dbReference type="ARBA" id="ARBA00023209"/>
    </source>
</evidence>
<evidence type="ECO:0000256" key="4">
    <source>
        <dbReference type="ARBA" id="ARBA00038211"/>
    </source>
</evidence>
<evidence type="ECO:0000256" key="5">
    <source>
        <dbReference type="ARBA" id="ARBA00038874"/>
    </source>
</evidence>
<keyword evidence="7" id="KW-1185">Reference proteome</keyword>
<evidence type="ECO:0000313" key="7">
    <source>
        <dbReference type="Proteomes" id="UP001497382"/>
    </source>
</evidence>
<sequence length="377" mass="43715">MPNNSNCTIDRLDIVVSTDSFSSLCAGAASVINMVKNWNTYDIGFELFKDGITNRLVKCYLKDNPDQALLIRVYGEKTELFIDRDLEVRNMQMMCEAGLCAPLHCAFTNGLCYGYSPGEVLDTKMVRDPDISKLIAGRLAKMHSVRSNINGVIPQANLFPVLYKYLNLIPEYFPDPVKDVRYKSVIAPKDKLKEEIECLKEHLVKLESPVVFSHNDLLLKNIIYNREKDFVFFSPYLDEVTFIDYEYADYNYQGFDIGNHFCEFMGVEKFEPHLYPKKDFQIRWLKDYLEAWYFENELSPEDITEETVENFYVTVNKFALAAHMYWGIWALIQSAHSTLDFDFLGYAKDRLDEYFSKKEEFLSLESKQNGSIKSNGS</sequence>
<dbReference type="SUPFAM" id="SSF56112">
    <property type="entry name" value="Protein kinase-like (PK-like)"/>
    <property type="match status" value="1"/>
</dbReference>
<evidence type="ECO:0000256" key="3">
    <source>
        <dbReference type="ARBA" id="ARBA00037883"/>
    </source>
</evidence>
<name>A0AAV1ZBW9_9ARAC</name>
<dbReference type="GO" id="GO:0004305">
    <property type="term" value="F:ethanolamine kinase activity"/>
    <property type="evidence" value="ECO:0007669"/>
    <property type="project" value="UniProtKB-EC"/>
</dbReference>
<keyword evidence="1" id="KW-0444">Lipid biosynthesis</keyword>
<dbReference type="Proteomes" id="UP001497382">
    <property type="component" value="Unassembled WGS sequence"/>
</dbReference>
<comment type="caution">
    <text evidence="6">The sequence shown here is derived from an EMBL/GenBank/DDBJ whole genome shotgun (WGS) entry which is preliminary data.</text>
</comment>
<dbReference type="GO" id="GO:0006646">
    <property type="term" value="P:phosphatidylethanolamine biosynthetic process"/>
    <property type="evidence" value="ECO:0007669"/>
    <property type="project" value="TreeGrafter"/>
</dbReference>
<dbReference type="AlphaFoldDB" id="A0AAV1ZBW9"/>
<gene>
    <name evidence="6" type="ORF">LARSCL_LOCUS4574</name>
</gene>
<keyword evidence="1" id="KW-0594">Phospholipid biosynthesis</keyword>
<proteinExistence type="inferred from homology"/>
<comment type="pathway">
    <text evidence="3">Phospholipid metabolism; phosphatidylethanolamine biosynthesis; phosphatidylethanolamine from ethanolamine: step 1/3.</text>
</comment>
<dbReference type="Pfam" id="PF01633">
    <property type="entry name" value="Choline_kinase"/>
    <property type="match status" value="1"/>
</dbReference>
<dbReference type="PANTHER" id="PTHR22603:SF66">
    <property type="entry name" value="ETHANOLAMINE KINASE"/>
    <property type="match status" value="1"/>
</dbReference>
<dbReference type="PANTHER" id="PTHR22603">
    <property type="entry name" value="CHOLINE/ETHANOALAMINE KINASE"/>
    <property type="match status" value="1"/>
</dbReference>
<dbReference type="CDD" id="cd05157">
    <property type="entry name" value="ETNK_euk"/>
    <property type="match status" value="1"/>
</dbReference>
<keyword evidence="2" id="KW-1208">Phospholipid metabolism</keyword>
<keyword evidence="1" id="KW-0443">Lipid metabolism</keyword>
<organism evidence="6 7">
    <name type="scientific">Larinioides sclopetarius</name>
    <dbReference type="NCBI Taxonomy" id="280406"/>
    <lineage>
        <taxon>Eukaryota</taxon>
        <taxon>Metazoa</taxon>
        <taxon>Ecdysozoa</taxon>
        <taxon>Arthropoda</taxon>
        <taxon>Chelicerata</taxon>
        <taxon>Arachnida</taxon>
        <taxon>Araneae</taxon>
        <taxon>Araneomorphae</taxon>
        <taxon>Entelegynae</taxon>
        <taxon>Araneoidea</taxon>
        <taxon>Araneidae</taxon>
        <taxon>Larinioides</taxon>
    </lineage>
</organism>